<dbReference type="EMBL" id="LTBB01000002">
    <property type="protein sequence ID" value="KYH30012.1"/>
    <property type="molecule type" value="Genomic_DNA"/>
</dbReference>
<reference evidence="1 2" key="1">
    <citation type="submission" date="2016-02" db="EMBL/GenBank/DDBJ databases">
        <title>Genome sequence of Clostridium colicanis DSM 13634.</title>
        <authorList>
            <person name="Poehlein A."/>
            <person name="Daniel R."/>
        </authorList>
    </citation>
    <scope>NUCLEOTIDE SEQUENCE [LARGE SCALE GENOMIC DNA]</scope>
    <source>
        <strain evidence="1 2">DSM 13634</strain>
    </source>
</reference>
<dbReference type="InterPro" id="IPR021328">
    <property type="entry name" value="CotB-like"/>
</dbReference>
<dbReference type="AlphaFoldDB" id="A0A151AQZ2"/>
<sequence length="297" mass="34291">MLSRENYIRHSLEINLFFLRLVKEHVILGAVSLPPRDINITYQLIGLKNNVELLLDRAVQLSQGVISDEVLSSDELVTDLTLNTEWKTQLLTGIPINMNITKRELALRSKYRTRENANLFHEVCTLNRKALYLMNTAITFKENLLTNILNCRVFSYIYPSMLHHIIGETKFFAKLLIKLENREDTDSINKTLLTGINWNRIMKEHSQFIRGYLDPSEVKLFETADVFAKEFDKLKPPTSPETIEKDLNAVINLKNFKKQGTEGILACKIKSLISPLLADHVTREANYYIRLLQSVNK</sequence>
<dbReference type="Proteomes" id="UP000075374">
    <property type="component" value="Unassembled WGS sequence"/>
</dbReference>
<gene>
    <name evidence="1" type="ORF">CLCOL_06500</name>
</gene>
<organism evidence="1 2">
    <name type="scientific">Clostridium colicanis DSM 13634</name>
    <dbReference type="NCBI Taxonomy" id="1121305"/>
    <lineage>
        <taxon>Bacteria</taxon>
        <taxon>Bacillati</taxon>
        <taxon>Bacillota</taxon>
        <taxon>Clostridia</taxon>
        <taxon>Eubacteriales</taxon>
        <taxon>Clostridiaceae</taxon>
        <taxon>Clostridium</taxon>
    </lineage>
</organism>
<accession>A0A151AQZ2</accession>
<evidence type="ECO:0000313" key="2">
    <source>
        <dbReference type="Proteomes" id="UP000075374"/>
    </source>
</evidence>
<dbReference type="Gene3D" id="1.20.1260.120">
    <property type="entry name" value="Protein of unknown function DUF2935"/>
    <property type="match status" value="1"/>
</dbReference>
<proteinExistence type="predicted"/>
<name>A0A151AQZ2_9CLOT</name>
<dbReference type="PATRIC" id="fig|1121305.3.peg.656"/>
<dbReference type="Pfam" id="PF11155">
    <property type="entry name" value="DUF2935"/>
    <property type="match status" value="3"/>
</dbReference>
<dbReference type="SUPFAM" id="SSF158430">
    <property type="entry name" value="Bacillus cereus metalloprotein-like"/>
    <property type="match status" value="2"/>
</dbReference>
<protein>
    <recommendedName>
        <fullName evidence="3">DUF2935 domain-containing protein</fullName>
    </recommendedName>
</protein>
<dbReference type="STRING" id="1121305.CLCOL_06500"/>
<dbReference type="RefSeq" id="WP_061857569.1">
    <property type="nucleotide sequence ID" value="NZ_LTBB01000002.1"/>
</dbReference>
<evidence type="ECO:0000313" key="1">
    <source>
        <dbReference type="EMBL" id="KYH30012.1"/>
    </source>
</evidence>
<comment type="caution">
    <text evidence="1">The sequence shown here is derived from an EMBL/GenBank/DDBJ whole genome shotgun (WGS) entry which is preliminary data.</text>
</comment>
<keyword evidence="2" id="KW-1185">Reference proteome</keyword>
<evidence type="ECO:0008006" key="3">
    <source>
        <dbReference type="Google" id="ProtNLM"/>
    </source>
</evidence>